<sequence length="278" mass="33267">MFSDKPQLNTSITIKDSRRSQYPLLGSPYSRTLKNNPQLRSKKNREMTPSVSENQLEKTDKIIINRRPRRKTIKATDMSETYTNVEKAKYFSLKLARMLANKSVNLTYFQIYTEIFNEFADFLPEFKDLLQHLRRGLVVAALREKDFEEFEFKKELERVDMDLDAKYNKERKEKRVLANKLDLLSEEFLKVKDKYEEVQKKVVKYEKIIFPDYEEIEKNEKMILNMKNQFNILQKQKSCIHELKKIDPKLKKILDQFDIDGKLTQFLETNEQDNNKDP</sequence>
<accession>A0A1R2BIC9</accession>
<evidence type="ECO:0000313" key="3">
    <source>
        <dbReference type="EMBL" id="OMJ76508.1"/>
    </source>
</evidence>
<proteinExistence type="predicted"/>
<dbReference type="AlphaFoldDB" id="A0A1R2BIC9"/>
<gene>
    <name evidence="3" type="ORF">SteCoe_24131</name>
</gene>
<dbReference type="EMBL" id="MPUH01000628">
    <property type="protein sequence ID" value="OMJ76508.1"/>
    <property type="molecule type" value="Genomic_DNA"/>
</dbReference>
<evidence type="ECO:0000313" key="4">
    <source>
        <dbReference type="Proteomes" id="UP000187209"/>
    </source>
</evidence>
<comment type="caution">
    <text evidence="3">The sequence shown here is derived from an EMBL/GenBank/DDBJ whole genome shotgun (WGS) entry which is preliminary data.</text>
</comment>
<reference evidence="3 4" key="1">
    <citation type="submission" date="2016-11" db="EMBL/GenBank/DDBJ databases">
        <title>The macronuclear genome of Stentor coeruleus: a giant cell with tiny introns.</title>
        <authorList>
            <person name="Slabodnick M."/>
            <person name="Ruby J.G."/>
            <person name="Reiff S.B."/>
            <person name="Swart E.C."/>
            <person name="Gosai S."/>
            <person name="Prabakaran S."/>
            <person name="Witkowska E."/>
            <person name="Larue G.E."/>
            <person name="Fisher S."/>
            <person name="Freeman R.M."/>
            <person name="Gunawardena J."/>
            <person name="Chu W."/>
            <person name="Stover N.A."/>
            <person name="Gregory B.D."/>
            <person name="Nowacki M."/>
            <person name="Derisi J."/>
            <person name="Roy S.W."/>
            <person name="Marshall W.F."/>
            <person name="Sood P."/>
        </authorList>
    </citation>
    <scope>NUCLEOTIDE SEQUENCE [LARGE SCALE GENOMIC DNA]</scope>
    <source>
        <strain evidence="3">WM001</strain>
    </source>
</reference>
<feature type="region of interest" description="Disordered" evidence="2">
    <location>
        <begin position="22"/>
        <end position="54"/>
    </location>
</feature>
<name>A0A1R2BIC9_9CILI</name>
<feature type="coiled-coil region" evidence="1">
    <location>
        <begin position="167"/>
        <end position="236"/>
    </location>
</feature>
<organism evidence="3 4">
    <name type="scientific">Stentor coeruleus</name>
    <dbReference type="NCBI Taxonomy" id="5963"/>
    <lineage>
        <taxon>Eukaryota</taxon>
        <taxon>Sar</taxon>
        <taxon>Alveolata</taxon>
        <taxon>Ciliophora</taxon>
        <taxon>Postciliodesmatophora</taxon>
        <taxon>Heterotrichea</taxon>
        <taxon>Heterotrichida</taxon>
        <taxon>Stentoridae</taxon>
        <taxon>Stentor</taxon>
    </lineage>
</organism>
<keyword evidence="4" id="KW-1185">Reference proteome</keyword>
<keyword evidence="1" id="KW-0175">Coiled coil</keyword>
<protein>
    <submittedName>
        <fullName evidence="3">Uncharacterized protein</fullName>
    </submittedName>
</protein>
<dbReference type="Proteomes" id="UP000187209">
    <property type="component" value="Unassembled WGS sequence"/>
</dbReference>
<feature type="compositionally biased region" description="Polar residues" evidence="2">
    <location>
        <begin position="29"/>
        <end position="39"/>
    </location>
</feature>
<evidence type="ECO:0000256" key="2">
    <source>
        <dbReference type="SAM" id="MobiDB-lite"/>
    </source>
</evidence>
<evidence type="ECO:0000256" key="1">
    <source>
        <dbReference type="SAM" id="Coils"/>
    </source>
</evidence>